<keyword evidence="2" id="KW-1133">Transmembrane helix</keyword>
<evidence type="ECO:0000313" key="3">
    <source>
        <dbReference type="EMBL" id="KZT38519.1"/>
    </source>
</evidence>
<keyword evidence="2" id="KW-0472">Membrane</keyword>
<evidence type="ECO:0000256" key="1">
    <source>
        <dbReference type="SAM" id="MobiDB-lite"/>
    </source>
</evidence>
<feature type="transmembrane region" description="Helical" evidence="2">
    <location>
        <begin position="40"/>
        <end position="61"/>
    </location>
</feature>
<feature type="transmembrane region" description="Helical" evidence="2">
    <location>
        <begin position="73"/>
        <end position="101"/>
    </location>
</feature>
<feature type="region of interest" description="Disordered" evidence="1">
    <location>
        <begin position="139"/>
        <end position="160"/>
    </location>
</feature>
<proteinExistence type="predicted"/>
<protein>
    <submittedName>
        <fullName evidence="3">Uncharacterized protein</fullName>
    </submittedName>
</protein>
<keyword evidence="4" id="KW-1185">Reference proteome</keyword>
<accession>A0A166DH19</accession>
<gene>
    <name evidence="3" type="ORF">SISSUDRAFT_735690</name>
</gene>
<dbReference type="Proteomes" id="UP000076798">
    <property type="component" value="Unassembled WGS sequence"/>
</dbReference>
<dbReference type="AlphaFoldDB" id="A0A166DH19"/>
<sequence length="548" mass="62726">MQWAGRLIAVPLGKTNLERTLARERRKVLADGYMLPLMGLLFWTLLLSIGLFVVGFLIQLWQLAFSFGRPAPILIVGGVLATGLSLLILGIVVATTIHAALHANSPFESPLSNAMKPTLRWISQHFGRSTMEGMRMGEADEKGGQKYDAEESESGQDPDRLEALIKWNDKDSEVERELKTYARLAINTGDAELLDRISPSFNFAKWSQTGESLSPIFKAIHARFLATDTSFRVKETTQMQLIYFRNWSGWTTNFHGRTWWNSSINSTELTRWCKDQCSALVNQSHDHHRKFFQSFVFFTSLEEGNRNLRDQMPDSYQECVSRTLCAYDCDRELGDQADVFCSAFRECNSLVKDRRFQDVTPILSGVRRSSLLQSLFRGPHQPWNDVKALVSFITEGNEIDILNELSDFLSNLSNMQVVHRFFDADVPVVNFLDLLRTSLPFNFTVPEDLDLSILLTILVDEDVVYETSDTVFYYLDHGGFERLSDLHAAWEFWRNSPPALVPRFGSFYRGHGLQTHTFRFYHECFILCLKIVLSITRSNTSKVPFWNS</sequence>
<organism evidence="3 4">
    <name type="scientific">Sistotremastrum suecicum HHB10207 ss-3</name>
    <dbReference type="NCBI Taxonomy" id="1314776"/>
    <lineage>
        <taxon>Eukaryota</taxon>
        <taxon>Fungi</taxon>
        <taxon>Dikarya</taxon>
        <taxon>Basidiomycota</taxon>
        <taxon>Agaricomycotina</taxon>
        <taxon>Agaricomycetes</taxon>
        <taxon>Sistotremastrales</taxon>
        <taxon>Sistotremastraceae</taxon>
        <taxon>Sistotremastrum</taxon>
    </lineage>
</organism>
<name>A0A166DH19_9AGAM</name>
<feature type="compositionally biased region" description="Basic and acidic residues" evidence="1">
    <location>
        <begin position="139"/>
        <end position="149"/>
    </location>
</feature>
<evidence type="ECO:0000256" key="2">
    <source>
        <dbReference type="SAM" id="Phobius"/>
    </source>
</evidence>
<dbReference type="EMBL" id="KV428062">
    <property type="protein sequence ID" value="KZT38519.1"/>
    <property type="molecule type" value="Genomic_DNA"/>
</dbReference>
<dbReference type="STRING" id="1314776.A0A166DH19"/>
<evidence type="ECO:0000313" key="4">
    <source>
        <dbReference type="Proteomes" id="UP000076798"/>
    </source>
</evidence>
<keyword evidence="2" id="KW-0812">Transmembrane</keyword>
<reference evidence="3 4" key="1">
    <citation type="journal article" date="2016" name="Mol. Biol. Evol.">
        <title>Comparative Genomics of Early-Diverging Mushroom-Forming Fungi Provides Insights into the Origins of Lignocellulose Decay Capabilities.</title>
        <authorList>
            <person name="Nagy L.G."/>
            <person name="Riley R."/>
            <person name="Tritt A."/>
            <person name="Adam C."/>
            <person name="Daum C."/>
            <person name="Floudas D."/>
            <person name="Sun H."/>
            <person name="Yadav J.S."/>
            <person name="Pangilinan J."/>
            <person name="Larsson K.H."/>
            <person name="Matsuura K."/>
            <person name="Barry K."/>
            <person name="Labutti K."/>
            <person name="Kuo R."/>
            <person name="Ohm R.A."/>
            <person name="Bhattacharya S.S."/>
            <person name="Shirouzu T."/>
            <person name="Yoshinaga Y."/>
            <person name="Martin F.M."/>
            <person name="Grigoriev I.V."/>
            <person name="Hibbett D.S."/>
        </authorList>
    </citation>
    <scope>NUCLEOTIDE SEQUENCE [LARGE SCALE GENOMIC DNA]</scope>
    <source>
        <strain evidence="3 4">HHB10207 ss-3</strain>
    </source>
</reference>